<comment type="caution">
    <text evidence="7">The sequence shown here is derived from an EMBL/GenBank/DDBJ whole genome shotgun (WGS) entry which is preliminary data.</text>
</comment>
<dbReference type="InterPro" id="IPR033524">
    <property type="entry name" value="Glu/Leu/Phe/Val_DH_AS"/>
</dbReference>
<keyword evidence="8" id="KW-1185">Reference proteome</keyword>
<dbReference type="PANTHER" id="PTHR42722:SF1">
    <property type="entry name" value="VALINE DEHYDROGENASE"/>
    <property type="match status" value="1"/>
</dbReference>
<organism evidence="7 8">
    <name type="scientific">Fluctibacter halophilus</name>
    <dbReference type="NCBI Taxonomy" id="226011"/>
    <lineage>
        <taxon>Bacteria</taxon>
        <taxon>Pseudomonadati</taxon>
        <taxon>Pseudomonadota</taxon>
        <taxon>Gammaproteobacteria</taxon>
        <taxon>Alteromonadales</taxon>
        <taxon>Alteromonadaceae</taxon>
        <taxon>Fluctibacter</taxon>
    </lineage>
</organism>
<feature type="domain" description="Glutamate/phenylalanine/leucine/valine/L-tryptophan dehydrogenase C-terminal" evidence="6">
    <location>
        <begin position="149"/>
        <end position="354"/>
    </location>
</feature>
<evidence type="ECO:0000259" key="6">
    <source>
        <dbReference type="SMART" id="SM00839"/>
    </source>
</evidence>
<evidence type="ECO:0000256" key="2">
    <source>
        <dbReference type="ARBA" id="ARBA00006382"/>
    </source>
</evidence>
<gene>
    <name evidence="7" type="ORF">LJ739_10490</name>
</gene>
<accession>A0ABS8G807</accession>
<dbReference type="Proteomes" id="UP001520878">
    <property type="component" value="Unassembled WGS sequence"/>
</dbReference>
<evidence type="ECO:0000313" key="8">
    <source>
        <dbReference type="Proteomes" id="UP001520878"/>
    </source>
</evidence>
<sequence>MSVFEHPEFEGHEHVAFHQDEATGLKAIIAVHNTNLGPALGGCRMWTYQDSAEALNDVLRLSRGMTYKSAMADLKLGGGKSVIIGDPRKHKTPEMMQAMGRFVDSLGGRYITAEDSGIAVADIKEMSKHTAYVGGVEAKYRYDGGEADGNPAPSTAYGVFVGLKAAVQHKLGSDLKGVKVAIQGLGHVGYRLAEHLHREGAILYVTDIFPDNLARAKEELGAIVVEPADIFGLDVDVFAPCALGAAINESSLVQLKARVIAGAANNQLANESIGKAVREKGLLYAPDYVINAGGVIDIYHQRMLSTPTALRAHIEKIGETLSEIFVRADEEGRPTNVVANLMAEERFKGTSVNG</sequence>
<dbReference type="CDD" id="cd01075">
    <property type="entry name" value="NAD_bind_Leu_Phe_Val_DH"/>
    <property type="match status" value="1"/>
</dbReference>
<dbReference type="InterPro" id="IPR046346">
    <property type="entry name" value="Aminoacid_DH-like_N_sf"/>
</dbReference>
<dbReference type="Gene3D" id="3.40.50.720">
    <property type="entry name" value="NAD(P)-binding Rossmann-like Domain"/>
    <property type="match status" value="1"/>
</dbReference>
<reference evidence="7 8" key="1">
    <citation type="submission" date="2021-10" db="EMBL/GenBank/DDBJ databases">
        <title>Draft genome of Aestuariibacter halophilus JC2043.</title>
        <authorList>
            <person name="Emsley S.A."/>
            <person name="Pfannmuller K.M."/>
            <person name="Ushijima B."/>
            <person name="Saw J.H."/>
            <person name="Videau P."/>
        </authorList>
    </citation>
    <scope>NUCLEOTIDE SEQUENCE [LARGE SCALE GENOMIC DNA]</scope>
    <source>
        <strain evidence="7 8">JC2043</strain>
    </source>
</reference>
<comment type="function">
    <text evidence="1">Catalyzes the reversible oxidative deamination of glutamate to alpha-ketoglutarate and ammonia.</text>
</comment>
<evidence type="ECO:0000256" key="1">
    <source>
        <dbReference type="ARBA" id="ARBA00003868"/>
    </source>
</evidence>
<dbReference type="SUPFAM" id="SSF51735">
    <property type="entry name" value="NAD(P)-binding Rossmann-fold domains"/>
    <property type="match status" value="1"/>
</dbReference>
<evidence type="ECO:0000256" key="4">
    <source>
        <dbReference type="ARBA" id="ARBA00023027"/>
    </source>
</evidence>
<dbReference type="PANTHER" id="PTHR42722">
    <property type="entry name" value="LEUCINE DEHYDROGENASE"/>
    <property type="match status" value="1"/>
</dbReference>
<dbReference type="PIRSF" id="PIRSF000188">
    <property type="entry name" value="Phe_leu_dh"/>
    <property type="match status" value="1"/>
</dbReference>
<evidence type="ECO:0000256" key="5">
    <source>
        <dbReference type="RuleBase" id="RU004417"/>
    </source>
</evidence>
<keyword evidence="4" id="KW-0520">NAD</keyword>
<dbReference type="PROSITE" id="PS00074">
    <property type="entry name" value="GLFV_DEHYDROGENASE"/>
    <property type="match status" value="1"/>
</dbReference>
<dbReference type="EMBL" id="JAJEWP010000002">
    <property type="protein sequence ID" value="MCC2616670.1"/>
    <property type="molecule type" value="Genomic_DNA"/>
</dbReference>
<protein>
    <submittedName>
        <fullName evidence="7">Amino acid dehydrogenase</fullName>
    </submittedName>
</protein>
<dbReference type="PRINTS" id="PR00082">
    <property type="entry name" value="GLFDHDRGNASE"/>
</dbReference>
<dbReference type="InterPro" id="IPR006097">
    <property type="entry name" value="Glu/Leu/Phe/Val/Trp_DH_dimer"/>
</dbReference>
<evidence type="ECO:0000256" key="3">
    <source>
        <dbReference type="ARBA" id="ARBA00023002"/>
    </source>
</evidence>
<dbReference type="SUPFAM" id="SSF53223">
    <property type="entry name" value="Aminoacid dehydrogenase-like, N-terminal domain"/>
    <property type="match status" value="1"/>
</dbReference>
<dbReference type="Pfam" id="PF00208">
    <property type="entry name" value="ELFV_dehydrog"/>
    <property type="match status" value="2"/>
</dbReference>
<dbReference type="Gene3D" id="3.40.50.10860">
    <property type="entry name" value="Leucine Dehydrogenase, chain A, domain 1"/>
    <property type="match status" value="1"/>
</dbReference>
<name>A0ABS8G807_9ALTE</name>
<dbReference type="InterPro" id="IPR006096">
    <property type="entry name" value="Glu/Leu/Phe/Val/Trp_DH_C"/>
</dbReference>
<evidence type="ECO:0000313" key="7">
    <source>
        <dbReference type="EMBL" id="MCC2616670.1"/>
    </source>
</evidence>
<dbReference type="SMART" id="SM00839">
    <property type="entry name" value="ELFV_dehydrog"/>
    <property type="match status" value="1"/>
</dbReference>
<dbReference type="InterPro" id="IPR006095">
    <property type="entry name" value="Glu/Leu/Phe/Val/Trp_DH"/>
</dbReference>
<dbReference type="InterPro" id="IPR036291">
    <property type="entry name" value="NAD(P)-bd_dom_sf"/>
</dbReference>
<comment type="similarity">
    <text evidence="2 5">Belongs to the Glu/Leu/Phe/Val dehydrogenases family.</text>
</comment>
<proteinExistence type="inferred from homology"/>
<dbReference type="InterPro" id="IPR016211">
    <property type="entry name" value="Glu/Phe/Leu/Val/Trp_DH_bac/arc"/>
</dbReference>
<dbReference type="RefSeq" id="WP_229160229.1">
    <property type="nucleotide sequence ID" value="NZ_JAJEWP010000002.1"/>
</dbReference>
<keyword evidence="3 5" id="KW-0560">Oxidoreductase</keyword>
<dbReference type="Pfam" id="PF02812">
    <property type="entry name" value="ELFV_dehydrog_N"/>
    <property type="match status" value="1"/>
</dbReference>